<sequence>MQIELDMNRYMLSIDEWDQEKARRSVKNAALQREKQERLGLESSSGDTTGSPDSLASSSPLDKNGKAVWIKGNAGKNGWNGDSNNGIEEDGSLEDVEIKDIGNEKSTERQPMNSEPLLNGDEFHSTAEPEEVTFAREEINNLITEEKRVSELKAGLQAQLQETRQE</sequence>
<feature type="compositionally biased region" description="Basic and acidic residues" evidence="1">
    <location>
        <begin position="96"/>
        <end position="108"/>
    </location>
</feature>
<feature type="compositionally biased region" description="Low complexity" evidence="1">
    <location>
        <begin position="43"/>
        <end position="62"/>
    </location>
</feature>
<evidence type="ECO:0000313" key="3">
    <source>
        <dbReference type="Proteomes" id="UP000001593"/>
    </source>
</evidence>
<organism evidence="2 3">
    <name type="scientific">Nematostella vectensis</name>
    <name type="common">Starlet sea anemone</name>
    <dbReference type="NCBI Taxonomy" id="45351"/>
    <lineage>
        <taxon>Eukaryota</taxon>
        <taxon>Metazoa</taxon>
        <taxon>Cnidaria</taxon>
        <taxon>Anthozoa</taxon>
        <taxon>Hexacorallia</taxon>
        <taxon>Actiniaria</taxon>
        <taxon>Edwardsiidae</taxon>
        <taxon>Nematostella</taxon>
    </lineage>
</organism>
<dbReference type="Proteomes" id="UP000001593">
    <property type="component" value="Unassembled WGS sequence"/>
</dbReference>
<reference evidence="2 3" key="1">
    <citation type="journal article" date="2007" name="Science">
        <title>Sea anemone genome reveals ancestral eumetazoan gene repertoire and genomic organization.</title>
        <authorList>
            <person name="Putnam N.H."/>
            <person name="Srivastava M."/>
            <person name="Hellsten U."/>
            <person name="Dirks B."/>
            <person name="Chapman J."/>
            <person name="Salamov A."/>
            <person name="Terry A."/>
            <person name="Shapiro H."/>
            <person name="Lindquist E."/>
            <person name="Kapitonov V.V."/>
            <person name="Jurka J."/>
            <person name="Genikhovich G."/>
            <person name="Grigoriev I.V."/>
            <person name="Lucas S.M."/>
            <person name="Steele R.E."/>
            <person name="Finnerty J.R."/>
            <person name="Technau U."/>
            <person name="Martindale M.Q."/>
            <person name="Rokhsar D.S."/>
        </authorList>
    </citation>
    <scope>NUCLEOTIDE SEQUENCE [LARGE SCALE GENOMIC DNA]</scope>
    <source>
        <strain evidence="3">CH2 X CH6</strain>
    </source>
</reference>
<dbReference type="InParanoid" id="A7T6D2"/>
<accession>A7T6D2</accession>
<feature type="compositionally biased region" description="Basic and acidic residues" evidence="1">
    <location>
        <begin position="121"/>
        <end position="130"/>
    </location>
</feature>
<evidence type="ECO:0000256" key="1">
    <source>
        <dbReference type="SAM" id="MobiDB-lite"/>
    </source>
</evidence>
<gene>
    <name evidence="2" type="ORF">NEMVEDRAFT_v1g222966</name>
</gene>
<keyword evidence="3" id="KW-1185">Reference proteome</keyword>
<evidence type="ECO:0000313" key="2">
    <source>
        <dbReference type="EMBL" id="EDO28475.1"/>
    </source>
</evidence>
<protein>
    <submittedName>
        <fullName evidence="2">Uncharacterized protein</fullName>
    </submittedName>
</protein>
<feature type="region of interest" description="Disordered" evidence="1">
    <location>
        <begin position="17"/>
        <end position="130"/>
    </location>
</feature>
<proteinExistence type="predicted"/>
<dbReference type="EMBL" id="DS471517">
    <property type="protein sequence ID" value="EDO28475.1"/>
    <property type="molecule type" value="Genomic_DNA"/>
</dbReference>
<feature type="non-terminal residue" evidence="2">
    <location>
        <position position="166"/>
    </location>
</feature>
<dbReference type="HOGENOM" id="CLU_1606812_0_0_1"/>
<name>A7T6D2_NEMVE</name>
<dbReference type="AlphaFoldDB" id="A7T6D2"/>